<reference evidence="8" key="2">
    <citation type="submission" date="2021-04" db="EMBL/GenBank/DDBJ databases">
        <title>Isolation and genomic analysis of the ibuprofen-degrading bacterium Sphingomonas strain MPO218.</title>
        <authorList>
            <person name="Aulestia M."/>
            <person name="Flores A."/>
            <person name="Mangas E.L."/>
            <person name="Perez-Pulido A.J."/>
            <person name="Santero E."/>
            <person name="Camacho E.M."/>
        </authorList>
    </citation>
    <scope>NUCLEOTIDE SEQUENCE</scope>
    <source>
        <strain evidence="8">MPO218</strain>
    </source>
</reference>
<proteinExistence type="predicted"/>
<dbReference type="Pfam" id="PF07690">
    <property type="entry name" value="MFS_1"/>
    <property type="match status" value="1"/>
</dbReference>
<dbReference type="SUPFAM" id="SSF103473">
    <property type="entry name" value="MFS general substrate transporter"/>
    <property type="match status" value="1"/>
</dbReference>
<feature type="domain" description="Major facilitator superfamily (MFS) profile" evidence="7">
    <location>
        <begin position="26"/>
        <end position="434"/>
    </location>
</feature>
<name>A0A975D4E6_9SPHN</name>
<keyword evidence="3 6" id="KW-0812">Transmembrane</keyword>
<dbReference type="PROSITE" id="PS50850">
    <property type="entry name" value="MFS"/>
    <property type="match status" value="1"/>
</dbReference>
<protein>
    <submittedName>
        <fullName evidence="8">MFS transporter</fullName>
    </submittedName>
</protein>
<dbReference type="RefSeq" id="WP_208633427.1">
    <property type="nucleotide sequence ID" value="NZ_CP059319.1"/>
</dbReference>
<keyword evidence="4 6" id="KW-1133">Transmembrane helix</keyword>
<evidence type="ECO:0000256" key="1">
    <source>
        <dbReference type="ARBA" id="ARBA00004141"/>
    </source>
</evidence>
<comment type="subcellular location">
    <subcellularLocation>
        <location evidence="1">Membrane</location>
        <topology evidence="1">Multi-pass membrane protein</topology>
    </subcellularLocation>
</comment>
<evidence type="ECO:0000256" key="2">
    <source>
        <dbReference type="ARBA" id="ARBA00022448"/>
    </source>
</evidence>
<dbReference type="InterPro" id="IPR011701">
    <property type="entry name" value="MFS"/>
</dbReference>
<dbReference type="InterPro" id="IPR020846">
    <property type="entry name" value="MFS_dom"/>
</dbReference>
<feature type="transmembrane region" description="Helical" evidence="6">
    <location>
        <begin position="342"/>
        <end position="365"/>
    </location>
</feature>
<dbReference type="Gene3D" id="1.20.1250.20">
    <property type="entry name" value="MFS general substrate transporter like domains"/>
    <property type="match status" value="1"/>
</dbReference>
<evidence type="ECO:0000256" key="3">
    <source>
        <dbReference type="ARBA" id="ARBA00022692"/>
    </source>
</evidence>
<dbReference type="EMBL" id="CP059319">
    <property type="protein sequence ID" value="QTH22701.1"/>
    <property type="molecule type" value="Genomic_DNA"/>
</dbReference>
<evidence type="ECO:0000256" key="6">
    <source>
        <dbReference type="SAM" id="Phobius"/>
    </source>
</evidence>
<evidence type="ECO:0000313" key="9">
    <source>
        <dbReference type="Proteomes" id="UP000664914"/>
    </source>
</evidence>
<evidence type="ECO:0000256" key="4">
    <source>
        <dbReference type="ARBA" id="ARBA00022989"/>
    </source>
</evidence>
<organism evidence="8 9">
    <name type="scientific">Rhizorhabdus wittichii</name>
    <dbReference type="NCBI Taxonomy" id="160791"/>
    <lineage>
        <taxon>Bacteria</taxon>
        <taxon>Pseudomonadati</taxon>
        <taxon>Pseudomonadota</taxon>
        <taxon>Alphaproteobacteria</taxon>
        <taxon>Sphingomonadales</taxon>
        <taxon>Sphingomonadaceae</taxon>
        <taxon>Rhizorhabdus</taxon>
    </lineage>
</organism>
<feature type="transmembrane region" description="Helical" evidence="6">
    <location>
        <begin position="93"/>
        <end position="111"/>
    </location>
</feature>
<keyword evidence="5 6" id="KW-0472">Membrane</keyword>
<feature type="transmembrane region" description="Helical" evidence="6">
    <location>
        <begin position="412"/>
        <end position="431"/>
    </location>
</feature>
<evidence type="ECO:0000256" key="5">
    <source>
        <dbReference type="ARBA" id="ARBA00023136"/>
    </source>
</evidence>
<feature type="transmembrane region" description="Helical" evidence="6">
    <location>
        <begin position="234"/>
        <end position="263"/>
    </location>
</feature>
<feature type="transmembrane region" description="Helical" evidence="6">
    <location>
        <begin position="283"/>
        <end position="303"/>
    </location>
</feature>
<feature type="transmembrane region" description="Helical" evidence="6">
    <location>
        <begin position="22"/>
        <end position="39"/>
    </location>
</feature>
<accession>A0A975D4E6</accession>
<sequence>MSSAPAPAQAHDDWPDNYRAPAAWWAVAVTMIFQIVSMIDRQVVSVLIPEMRADLGLNDFQISMVQGMAFALFYGAMGLIIGALVDRHSRRKIMFAGIVLWSIAAAGTGFARNYMQLFVARLFVGFGEGAISPAAQSLLSGIFPRGKLATPMSCFTAAGVIGISLSYALGGHLLDRFTTAPLGGLLEGMAPWRQVLVVTGAPGVAVALLAFTLREPKRAGMPKPQRHEASWGSFFSYIGAHARLMLGVILGSALVAMMTQAAMTWTPTYARRVLGVSAGEVGTIMSLAVGLGGVVGGIALGLIIDHWFRRGVHDIALRLLAIAALAVPPLIALCFLADDATILFGGITLMMLTMGAIFGPTLAAVQMIAPPAMRGRFGALVVLASNLFGFAFGPMLVGAITDYGFGDSNKVGVSIAIVLVVVCPFAAWLIWSARGDFVRRLAAAPAPTHSLSNEVCS</sequence>
<feature type="transmembrane region" description="Helical" evidence="6">
    <location>
        <begin position="60"/>
        <end position="81"/>
    </location>
</feature>
<dbReference type="PANTHER" id="PTHR23505">
    <property type="entry name" value="SPINSTER"/>
    <property type="match status" value="1"/>
</dbReference>
<feature type="transmembrane region" description="Helical" evidence="6">
    <location>
        <begin position="154"/>
        <end position="174"/>
    </location>
</feature>
<feature type="transmembrane region" description="Helical" evidence="6">
    <location>
        <begin position="194"/>
        <end position="213"/>
    </location>
</feature>
<evidence type="ECO:0000259" key="7">
    <source>
        <dbReference type="PROSITE" id="PS50850"/>
    </source>
</evidence>
<dbReference type="InterPro" id="IPR036259">
    <property type="entry name" value="MFS_trans_sf"/>
</dbReference>
<dbReference type="Proteomes" id="UP000664914">
    <property type="component" value="Chromosome"/>
</dbReference>
<feature type="transmembrane region" description="Helical" evidence="6">
    <location>
        <begin position="315"/>
        <end position="336"/>
    </location>
</feature>
<dbReference type="PANTHER" id="PTHR23505:SF79">
    <property type="entry name" value="PROTEIN SPINSTER"/>
    <property type="match status" value="1"/>
</dbReference>
<dbReference type="AlphaFoldDB" id="A0A975D4E6"/>
<dbReference type="InterPro" id="IPR044770">
    <property type="entry name" value="MFS_spinster-like"/>
</dbReference>
<dbReference type="GO" id="GO:0022857">
    <property type="term" value="F:transmembrane transporter activity"/>
    <property type="evidence" value="ECO:0007669"/>
    <property type="project" value="InterPro"/>
</dbReference>
<gene>
    <name evidence="8" type="ORF">HRJ34_04030</name>
</gene>
<reference evidence="8" key="1">
    <citation type="submission" date="2020-07" db="EMBL/GenBank/DDBJ databases">
        <authorList>
            <person name="Camacho E."/>
        </authorList>
    </citation>
    <scope>NUCLEOTIDE SEQUENCE</scope>
    <source>
        <strain evidence="8">MPO218</strain>
    </source>
</reference>
<dbReference type="GO" id="GO:0016020">
    <property type="term" value="C:membrane"/>
    <property type="evidence" value="ECO:0007669"/>
    <property type="project" value="UniProtKB-SubCell"/>
</dbReference>
<keyword evidence="2" id="KW-0813">Transport</keyword>
<feature type="transmembrane region" description="Helical" evidence="6">
    <location>
        <begin position="377"/>
        <end position="400"/>
    </location>
</feature>
<evidence type="ECO:0000313" key="8">
    <source>
        <dbReference type="EMBL" id="QTH22701.1"/>
    </source>
</evidence>